<proteinExistence type="predicted"/>
<dbReference type="STRING" id="1173111.SAMN05444955_113111"/>
<protein>
    <submittedName>
        <fullName evidence="1">Uncharacterized protein</fullName>
    </submittedName>
</protein>
<name>A0A1H8HA99_9BACL</name>
<dbReference type="Proteomes" id="UP000199695">
    <property type="component" value="Unassembled WGS sequence"/>
</dbReference>
<gene>
    <name evidence="1" type="ORF">SAMN05444955_113111</name>
</gene>
<accession>A0A1H8HA99</accession>
<keyword evidence="2" id="KW-1185">Reference proteome</keyword>
<dbReference type="EMBL" id="FOCQ01000013">
    <property type="protein sequence ID" value="SEN53085.1"/>
    <property type="molecule type" value="Genomic_DNA"/>
</dbReference>
<dbReference type="RefSeq" id="WP_089970770.1">
    <property type="nucleotide sequence ID" value="NZ_FOCQ01000013.1"/>
</dbReference>
<evidence type="ECO:0000313" key="2">
    <source>
        <dbReference type="Proteomes" id="UP000199695"/>
    </source>
</evidence>
<reference evidence="1 2" key="1">
    <citation type="submission" date="2016-10" db="EMBL/GenBank/DDBJ databases">
        <authorList>
            <person name="de Groot N.N."/>
        </authorList>
    </citation>
    <scope>NUCLEOTIDE SEQUENCE [LARGE SCALE GENOMIC DNA]</scope>
    <source>
        <strain evidence="1 2">DSM 46701</strain>
    </source>
</reference>
<organism evidence="1 2">
    <name type="scientific">Lihuaxuella thermophila</name>
    <dbReference type="NCBI Taxonomy" id="1173111"/>
    <lineage>
        <taxon>Bacteria</taxon>
        <taxon>Bacillati</taxon>
        <taxon>Bacillota</taxon>
        <taxon>Bacilli</taxon>
        <taxon>Bacillales</taxon>
        <taxon>Thermoactinomycetaceae</taxon>
        <taxon>Lihuaxuella</taxon>
    </lineage>
</organism>
<dbReference type="OrthoDB" id="2941151at2"/>
<dbReference type="AlphaFoldDB" id="A0A1H8HA99"/>
<sequence length="62" mass="7422">MAISLPQRKSGIEPREFQFGNTTVRIHSKLAWMTEEEQRAWYKEQWQKGNPILQRIAEAMFE</sequence>
<evidence type="ECO:0000313" key="1">
    <source>
        <dbReference type="EMBL" id="SEN53085.1"/>
    </source>
</evidence>